<dbReference type="PANTHER" id="PTHR38037:SF1">
    <property type="entry name" value="ATP-DEPENDENT ZINC PROTEASE DOMAIN-CONTAINING PROTEIN-RELATED"/>
    <property type="match status" value="1"/>
</dbReference>
<dbReference type="PANTHER" id="PTHR38037">
    <property type="entry name" value="ZN_PROTEASE DOMAIN-CONTAINING PROTEIN"/>
    <property type="match status" value="1"/>
</dbReference>
<dbReference type="SUPFAM" id="SSF50630">
    <property type="entry name" value="Acid proteases"/>
    <property type="match status" value="1"/>
</dbReference>
<sequence length="155" mass="17556">MTQSNTLGWYEWVSLPELGLPAIKAKVDTGARTSCLHTYRVEPFNRDGEPWIRFHVHPLQHNSDTSICCEAKVKEQRQVRDSGGHTTLRYVIETTISLGTLLHQVEITLTARDDMQFRMLLGRTSIPRGCVVDPHRSRLMSGKPASKKKSKKAES</sequence>
<keyword evidence="3" id="KW-0645">Protease</keyword>
<dbReference type="Proteomes" id="UP000238196">
    <property type="component" value="Unassembled WGS sequence"/>
</dbReference>
<dbReference type="Pfam" id="PF05618">
    <property type="entry name" value="Zn_protease"/>
    <property type="match status" value="1"/>
</dbReference>
<reference evidence="3 4" key="1">
    <citation type="submission" date="2018-02" db="EMBL/GenBank/DDBJ databases">
        <title>novel marine gammaproteobacteria from coastal saline agro ecosystem.</title>
        <authorList>
            <person name="Krishnan R."/>
            <person name="Ramesh Kumar N."/>
        </authorList>
    </citation>
    <scope>NUCLEOTIDE SEQUENCE [LARGE SCALE GENOMIC DNA]</scope>
    <source>
        <strain evidence="3 4">228</strain>
    </source>
</reference>
<evidence type="ECO:0000313" key="4">
    <source>
        <dbReference type="Proteomes" id="UP000238196"/>
    </source>
</evidence>
<dbReference type="AlphaFoldDB" id="A0A2S5KVA7"/>
<gene>
    <name evidence="3" type="ORF">C4K68_03475</name>
</gene>
<feature type="domain" description="Retropepsin-like aspartic endopeptidase" evidence="2">
    <location>
        <begin position="7"/>
        <end position="139"/>
    </location>
</feature>
<dbReference type="OrthoDB" id="9782977at2"/>
<protein>
    <submittedName>
        <fullName evidence="3">ATP-dependent zinc protease</fullName>
    </submittedName>
</protein>
<keyword evidence="3" id="KW-0378">Hydrolase</keyword>
<evidence type="ECO:0000313" key="3">
    <source>
        <dbReference type="EMBL" id="PPC78582.1"/>
    </source>
</evidence>
<name>A0A2S5KVA7_9PROT</name>
<organism evidence="3 4">
    <name type="scientific">Proteobacteria bacterium 228</name>
    <dbReference type="NCBI Taxonomy" id="2083153"/>
    <lineage>
        <taxon>Bacteria</taxon>
        <taxon>Pseudomonadati</taxon>
        <taxon>Pseudomonadota</taxon>
    </lineage>
</organism>
<dbReference type="Gene3D" id="2.40.70.10">
    <property type="entry name" value="Acid Proteases"/>
    <property type="match status" value="1"/>
</dbReference>
<feature type="region of interest" description="Disordered" evidence="1">
    <location>
        <begin position="136"/>
        <end position="155"/>
    </location>
</feature>
<dbReference type="EMBL" id="PRLP01000012">
    <property type="protein sequence ID" value="PPC78582.1"/>
    <property type="molecule type" value="Genomic_DNA"/>
</dbReference>
<proteinExistence type="predicted"/>
<evidence type="ECO:0000259" key="2">
    <source>
        <dbReference type="Pfam" id="PF05618"/>
    </source>
</evidence>
<dbReference type="InterPro" id="IPR008503">
    <property type="entry name" value="Asp_endopeptidase"/>
</dbReference>
<dbReference type="InterPro" id="IPR021109">
    <property type="entry name" value="Peptidase_aspartic_dom_sf"/>
</dbReference>
<dbReference type="GO" id="GO:0006508">
    <property type="term" value="P:proteolysis"/>
    <property type="evidence" value="ECO:0007669"/>
    <property type="project" value="UniProtKB-KW"/>
</dbReference>
<comment type="caution">
    <text evidence="3">The sequence shown here is derived from an EMBL/GenBank/DDBJ whole genome shotgun (WGS) entry which is preliminary data.</text>
</comment>
<dbReference type="GO" id="GO:0008233">
    <property type="term" value="F:peptidase activity"/>
    <property type="evidence" value="ECO:0007669"/>
    <property type="project" value="UniProtKB-KW"/>
</dbReference>
<evidence type="ECO:0000256" key="1">
    <source>
        <dbReference type="SAM" id="MobiDB-lite"/>
    </source>
</evidence>
<accession>A0A2S5KVA7</accession>
<feature type="compositionally biased region" description="Basic residues" evidence="1">
    <location>
        <begin position="145"/>
        <end position="155"/>
    </location>
</feature>